<dbReference type="AlphaFoldDB" id="A0A194YR11"/>
<sequence length="825" mass="90978">MGTNKRTKTEALVSTWAELPDEIMMEVLLRLPVKSTLRFRAVCRAWAATLSSDEFHTLHMARAEAAAGAASAQPRLLVVAPTSAACEATAVYSCSPPEPGASLLLTLGDLRGDFVDGIAAPCRGLVLLYDAVAPAYYVVNAATRAVTRLPPGRDVVSSSAGLGYDARTNKHKVTRLLRIGKDVTCEVYTLGGVHGDRWMLAAGRVPSSLCTTAQCVILDAESRNLPPVFSNGSLHWLLIDGRFSPKDKAVGAITFSVTDETFGWVQAPPCGTLLGVQLVELDGCLCMVRDLRRGSLDHDVCNSAVEIWKLQDYTSGIWSPDTRVDLSHAGVNLLTPKAIRVLGATGDGRSPVKKIVMATSNHTVHAYDTMSKNVETILSVAHDTEISYPSNRTAIRICLFNKETFAPVHKTQEEISFSSPVAKATREILLRLPPRSIVQFKRVCSQWRRLIEDTGFTHSYFAHKSLENRAKIMIVGKGTGTGRRKFFRFAPLENWRSDAADKDAWAWLDSKVVCSKPCHGLNLIITAGMDYLYNPCTGYCTTNAYPGSLPCPPWETPTPIGGGILQDHAFAIGNKNVGLGFNPFKQEHVSVIMLYQHKDFKSRQYHLTCSMWHCRTGFFQEGLVPLLPVNNMPPAYVDGMLFWMSDPMLGPISEYAILCFDIATNEFDVASCPPEINTTNWSIHGTCNLFVAELRGKLCVVLADLKRDELVIWELENGEWDEIYTVRLEASPDYSLRSNVVVPLAVDPMDGSILLSTGRKMGFYDPVKETVGELYDADEILGTYKMTGAYCQGAPLQEQAMPLVPMLYEGSIVSYPRMHKYKVLR</sequence>
<dbReference type="Gene3D" id="1.20.1280.50">
    <property type="match status" value="2"/>
</dbReference>
<feature type="domain" description="F-box" evidence="1">
    <location>
        <begin position="13"/>
        <end position="58"/>
    </location>
</feature>
<reference evidence="2 3" key="1">
    <citation type="journal article" date="2009" name="Nature">
        <title>The Sorghum bicolor genome and the diversification of grasses.</title>
        <authorList>
            <person name="Paterson A.H."/>
            <person name="Bowers J.E."/>
            <person name="Bruggmann R."/>
            <person name="Dubchak I."/>
            <person name="Grimwood J."/>
            <person name="Gundlach H."/>
            <person name="Haberer G."/>
            <person name="Hellsten U."/>
            <person name="Mitros T."/>
            <person name="Poliakov A."/>
            <person name="Schmutz J."/>
            <person name="Spannagl M."/>
            <person name="Tang H."/>
            <person name="Wang X."/>
            <person name="Wicker T."/>
            <person name="Bharti A.K."/>
            <person name="Chapman J."/>
            <person name="Feltus F.A."/>
            <person name="Gowik U."/>
            <person name="Grigoriev I.V."/>
            <person name="Lyons E."/>
            <person name="Maher C.A."/>
            <person name="Martis M."/>
            <person name="Narechania A."/>
            <person name="Otillar R.P."/>
            <person name="Penning B.W."/>
            <person name="Salamov A.A."/>
            <person name="Wang Y."/>
            <person name="Zhang L."/>
            <person name="Carpita N.C."/>
            <person name="Freeling M."/>
            <person name="Gingle A.R."/>
            <person name="Hash C.T."/>
            <person name="Keller B."/>
            <person name="Klein P."/>
            <person name="Kresovich S."/>
            <person name="McCann M.C."/>
            <person name="Ming R."/>
            <person name="Peterson D.G."/>
            <person name="Mehboob-ur-Rahman"/>
            <person name="Ware D."/>
            <person name="Westhoff P."/>
            <person name="Mayer K.F."/>
            <person name="Messing J."/>
            <person name="Rokhsar D.S."/>
        </authorList>
    </citation>
    <scope>NUCLEOTIDE SEQUENCE [LARGE SCALE GENOMIC DNA]</scope>
    <source>
        <strain evidence="3">cv. BTx623</strain>
    </source>
</reference>
<dbReference type="NCBIfam" id="TIGR01640">
    <property type="entry name" value="F_box_assoc_1"/>
    <property type="match status" value="1"/>
</dbReference>
<dbReference type="CDD" id="cd22157">
    <property type="entry name" value="F-box_AtFBW1-like"/>
    <property type="match status" value="1"/>
</dbReference>
<evidence type="ECO:0000313" key="3">
    <source>
        <dbReference type="Proteomes" id="UP000000768"/>
    </source>
</evidence>
<dbReference type="InterPro" id="IPR017451">
    <property type="entry name" value="F-box-assoc_interact_dom"/>
</dbReference>
<dbReference type="SMART" id="SM00256">
    <property type="entry name" value="FBOX"/>
    <property type="match status" value="2"/>
</dbReference>
<name>A0A194YR11_SORBI</name>
<dbReference type="Pfam" id="PF08268">
    <property type="entry name" value="FBA_3"/>
    <property type="match status" value="1"/>
</dbReference>
<dbReference type="InterPro" id="IPR050796">
    <property type="entry name" value="SCF_F-box_component"/>
</dbReference>
<protein>
    <recommendedName>
        <fullName evidence="1">F-box domain-containing protein</fullName>
    </recommendedName>
</protein>
<reference evidence="3" key="2">
    <citation type="journal article" date="2018" name="Plant J.">
        <title>The Sorghum bicolor reference genome: improved assembly, gene annotations, a transcriptome atlas, and signatures of genome organization.</title>
        <authorList>
            <person name="McCormick R.F."/>
            <person name="Truong S.K."/>
            <person name="Sreedasyam A."/>
            <person name="Jenkins J."/>
            <person name="Shu S."/>
            <person name="Sims D."/>
            <person name="Kennedy M."/>
            <person name="Amirebrahimi M."/>
            <person name="Weers B.D."/>
            <person name="McKinley B."/>
            <person name="Mattison A."/>
            <person name="Morishige D.T."/>
            <person name="Grimwood J."/>
            <person name="Schmutz J."/>
            <person name="Mullet J.E."/>
        </authorList>
    </citation>
    <scope>NUCLEOTIDE SEQUENCE [LARGE SCALE GENOMIC DNA]</scope>
    <source>
        <strain evidence="3">cv. BTx623</strain>
    </source>
</reference>
<dbReference type="InterPro" id="IPR001810">
    <property type="entry name" value="F-box_dom"/>
</dbReference>
<dbReference type="Pfam" id="PF00646">
    <property type="entry name" value="F-box"/>
    <property type="match status" value="2"/>
</dbReference>
<dbReference type="Proteomes" id="UP000000768">
    <property type="component" value="Chromosome 4"/>
</dbReference>
<keyword evidence="3" id="KW-1185">Reference proteome</keyword>
<dbReference type="EMBL" id="CM000763">
    <property type="protein sequence ID" value="KXG30632.1"/>
    <property type="molecule type" value="Genomic_DNA"/>
</dbReference>
<accession>A0A194YR11</accession>
<dbReference type="PROSITE" id="PS50181">
    <property type="entry name" value="FBOX"/>
    <property type="match status" value="1"/>
</dbReference>
<dbReference type="PANTHER" id="PTHR31672">
    <property type="entry name" value="BNACNNG10540D PROTEIN"/>
    <property type="match status" value="1"/>
</dbReference>
<organism evidence="2 3">
    <name type="scientific">Sorghum bicolor</name>
    <name type="common">Sorghum</name>
    <name type="synonym">Sorghum vulgare</name>
    <dbReference type="NCBI Taxonomy" id="4558"/>
    <lineage>
        <taxon>Eukaryota</taxon>
        <taxon>Viridiplantae</taxon>
        <taxon>Streptophyta</taxon>
        <taxon>Embryophyta</taxon>
        <taxon>Tracheophyta</taxon>
        <taxon>Spermatophyta</taxon>
        <taxon>Magnoliopsida</taxon>
        <taxon>Liliopsida</taxon>
        <taxon>Poales</taxon>
        <taxon>Poaceae</taxon>
        <taxon>PACMAD clade</taxon>
        <taxon>Panicoideae</taxon>
        <taxon>Andropogonodae</taxon>
        <taxon>Andropogoneae</taxon>
        <taxon>Sorghinae</taxon>
        <taxon>Sorghum</taxon>
    </lineage>
</organism>
<dbReference type="OMA" id="SHISEWC"/>
<proteinExistence type="predicted"/>
<dbReference type="InParanoid" id="A0A194YR11"/>
<dbReference type="InterPro" id="IPR036047">
    <property type="entry name" value="F-box-like_dom_sf"/>
</dbReference>
<gene>
    <name evidence="2" type="ORF">SORBI_3004G215300</name>
</gene>
<dbReference type="PANTHER" id="PTHR31672:SF2">
    <property type="entry name" value="F-BOX DOMAIN-CONTAINING PROTEIN"/>
    <property type="match status" value="1"/>
</dbReference>
<dbReference type="Gramene" id="KXG30632">
    <property type="protein sequence ID" value="KXG30632"/>
    <property type="gene ID" value="SORBI_3004G215300"/>
</dbReference>
<dbReference type="InterPro" id="IPR013187">
    <property type="entry name" value="F-box-assoc_dom_typ3"/>
</dbReference>
<dbReference type="eggNOG" id="ENOG502SQBG">
    <property type="taxonomic scope" value="Eukaryota"/>
</dbReference>
<evidence type="ECO:0000313" key="2">
    <source>
        <dbReference type="EMBL" id="KXG30632.1"/>
    </source>
</evidence>
<dbReference type="SUPFAM" id="SSF81383">
    <property type="entry name" value="F-box domain"/>
    <property type="match status" value="2"/>
</dbReference>
<evidence type="ECO:0000259" key="1">
    <source>
        <dbReference type="PROSITE" id="PS50181"/>
    </source>
</evidence>